<keyword evidence="16" id="KW-1185">Reference proteome</keyword>
<comment type="subcellular location">
    <subcellularLocation>
        <location evidence="13">Cell membrane</location>
        <topology evidence="13">Single-pass membrane protein</topology>
    </subcellularLocation>
    <subcellularLocation>
        <location evidence="12">Endomembrane system</location>
        <topology evidence="12">Single-pass membrane protein</topology>
    </subcellularLocation>
</comment>
<evidence type="ECO:0000256" key="6">
    <source>
        <dbReference type="ARBA" id="ARBA00022781"/>
    </source>
</evidence>
<dbReference type="PANTHER" id="PTHR33445">
    <property type="entry name" value="ATP SYNTHASE SUBUNIT B', CHLOROPLASTIC"/>
    <property type="match status" value="1"/>
</dbReference>
<evidence type="ECO:0000256" key="5">
    <source>
        <dbReference type="ARBA" id="ARBA00022692"/>
    </source>
</evidence>
<proteinExistence type="inferred from homology"/>
<comment type="caution">
    <text evidence="15">The sequence shown here is derived from an EMBL/GenBank/DDBJ whole genome shotgun (WGS) entry which is preliminary data.</text>
</comment>
<keyword evidence="3 13" id="KW-1003">Cell membrane</keyword>
<gene>
    <name evidence="13 15" type="primary">atpF</name>
    <name evidence="15" type="ORF">ACFO5I_08650</name>
</gene>
<name>A0ABV9MXI2_9ENTE</name>
<dbReference type="InterPro" id="IPR002146">
    <property type="entry name" value="ATP_synth_b/b'su_bac/chlpt"/>
</dbReference>
<dbReference type="EMBL" id="JBHSGS010000046">
    <property type="protein sequence ID" value="MFC4719799.1"/>
    <property type="molecule type" value="Genomic_DNA"/>
</dbReference>
<dbReference type="Proteomes" id="UP001595969">
    <property type="component" value="Unassembled WGS sequence"/>
</dbReference>
<evidence type="ECO:0000256" key="1">
    <source>
        <dbReference type="ARBA" id="ARBA00005513"/>
    </source>
</evidence>
<evidence type="ECO:0000256" key="9">
    <source>
        <dbReference type="ARBA" id="ARBA00023136"/>
    </source>
</evidence>
<dbReference type="InterPro" id="IPR050059">
    <property type="entry name" value="ATP_synthase_B_chain"/>
</dbReference>
<keyword evidence="6 13" id="KW-0375">Hydrogen ion transport</keyword>
<comment type="subunit">
    <text evidence="13">F-type ATPases have 2 components, F(1) - the catalytic core - and F(0) - the membrane proton channel. F(1) has five subunits: alpha(3), beta(3), gamma(1), delta(1), epsilon(1). F(0) has three main subunits: a(1), b(2) and c(10-14). The alpha and beta chains form an alternating ring which encloses part of the gamma chain. F(1) is attached to F(0) by a central stalk formed by the gamma and epsilon chains, while a peripheral stalk is formed by the delta and b chains.</text>
</comment>
<keyword evidence="5 13" id="KW-0812">Transmembrane</keyword>
<keyword evidence="8 13" id="KW-0406">Ion transport</keyword>
<dbReference type="InterPro" id="IPR005864">
    <property type="entry name" value="ATP_synth_F0_bsu_bac"/>
</dbReference>
<evidence type="ECO:0000256" key="4">
    <source>
        <dbReference type="ARBA" id="ARBA00022547"/>
    </source>
</evidence>
<evidence type="ECO:0000256" key="7">
    <source>
        <dbReference type="ARBA" id="ARBA00022989"/>
    </source>
</evidence>
<evidence type="ECO:0000256" key="12">
    <source>
        <dbReference type="ARBA" id="ARBA00037847"/>
    </source>
</evidence>
<dbReference type="SUPFAM" id="SSF81573">
    <property type="entry name" value="F1F0 ATP synthase subunit B, membrane domain"/>
    <property type="match status" value="1"/>
</dbReference>
<evidence type="ECO:0000313" key="16">
    <source>
        <dbReference type="Proteomes" id="UP001595969"/>
    </source>
</evidence>
<reference evidence="16" key="1">
    <citation type="journal article" date="2019" name="Int. J. Syst. Evol. Microbiol.">
        <title>The Global Catalogue of Microorganisms (GCM) 10K type strain sequencing project: providing services to taxonomists for standard genome sequencing and annotation.</title>
        <authorList>
            <consortium name="The Broad Institute Genomics Platform"/>
            <consortium name="The Broad Institute Genome Sequencing Center for Infectious Disease"/>
            <person name="Wu L."/>
            <person name="Ma J."/>
        </authorList>
    </citation>
    <scope>NUCLEOTIDE SEQUENCE [LARGE SCALE GENOMIC DNA]</scope>
    <source>
        <strain evidence="16">CGMCC 1.19032</strain>
    </source>
</reference>
<dbReference type="HAMAP" id="MF_01398">
    <property type="entry name" value="ATP_synth_b_bprime"/>
    <property type="match status" value="1"/>
</dbReference>
<evidence type="ECO:0000256" key="14">
    <source>
        <dbReference type="RuleBase" id="RU003848"/>
    </source>
</evidence>
<keyword evidence="2 13" id="KW-0813">Transport</keyword>
<comment type="function">
    <text evidence="11 13">F(1)F(0) ATP synthase produces ATP from ADP in the presence of a proton or sodium gradient. F-type ATPases consist of two structural domains, F(1) containing the extramembraneous catalytic core and F(0) containing the membrane proton channel, linked together by a central stalk and a peripheral stalk. During catalysis, ATP synthesis in the catalytic domain of F(1) is coupled via a rotary mechanism of the central stalk subunits to proton translocation.</text>
</comment>
<evidence type="ECO:0000256" key="11">
    <source>
        <dbReference type="ARBA" id="ARBA00025198"/>
    </source>
</evidence>
<dbReference type="CDD" id="cd06503">
    <property type="entry name" value="ATP-synt_Fo_b"/>
    <property type="match status" value="1"/>
</dbReference>
<keyword evidence="10 13" id="KW-0066">ATP synthesis</keyword>
<feature type="transmembrane region" description="Helical" evidence="13">
    <location>
        <begin position="16"/>
        <end position="38"/>
    </location>
</feature>
<organism evidence="15 16">
    <name type="scientific">Enterococcus lemanii</name>
    <dbReference type="NCBI Taxonomy" id="1159752"/>
    <lineage>
        <taxon>Bacteria</taxon>
        <taxon>Bacillati</taxon>
        <taxon>Bacillota</taxon>
        <taxon>Bacilli</taxon>
        <taxon>Lactobacillales</taxon>
        <taxon>Enterococcaceae</taxon>
        <taxon>Enterococcus</taxon>
    </lineage>
</organism>
<protein>
    <recommendedName>
        <fullName evidence="13">ATP synthase subunit b</fullName>
    </recommendedName>
    <alternativeName>
        <fullName evidence="13">ATP synthase F(0) sector subunit b</fullName>
    </alternativeName>
    <alternativeName>
        <fullName evidence="13">ATPase subunit I</fullName>
    </alternativeName>
    <alternativeName>
        <fullName evidence="13">F-type ATPase subunit b</fullName>
        <shortName evidence="13">F-ATPase subunit b</shortName>
    </alternativeName>
</protein>
<comment type="similarity">
    <text evidence="1 13 14">Belongs to the ATPase B chain family.</text>
</comment>
<keyword evidence="9 13" id="KW-0472">Membrane</keyword>
<evidence type="ECO:0000256" key="2">
    <source>
        <dbReference type="ARBA" id="ARBA00022448"/>
    </source>
</evidence>
<accession>A0ABV9MXI2</accession>
<keyword evidence="4 13" id="KW-0138">CF(0)</keyword>
<dbReference type="PANTHER" id="PTHR33445:SF1">
    <property type="entry name" value="ATP SYNTHASE SUBUNIT B"/>
    <property type="match status" value="1"/>
</dbReference>
<dbReference type="InterPro" id="IPR028987">
    <property type="entry name" value="ATP_synth_B-like_membr_sf"/>
</dbReference>
<keyword evidence="7 13" id="KW-1133">Transmembrane helix</keyword>
<evidence type="ECO:0000256" key="3">
    <source>
        <dbReference type="ARBA" id="ARBA00022475"/>
    </source>
</evidence>
<dbReference type="Pfam" id="PF00430">
    <property type="entry name" value="ATP-synt_B"/>
    <property type="match status" value="1"/>
</dbReference>
<dbReference type="RefSeq" id="WP_204653152.1">
    <property type="nucleotide sequence ID" value="NZ_JAFBFD010000006.1"/>
</dbReference>
<sequence>MLNHLVLLNASPNTTISSFLVVTVSFVLLLALIKHFAWEQISEVFKKREDQISNDLDSAEQAKINAQKYEKEIEKRFEHSEDEANLIIQEAKKEGESNRQTLLSQTQEEVERLKEKAHQDINFERQTAMAAAKKEIADLSIAIAEKILTSDLSLEHQEMLVDQYIEQLGSEHEA</sequence>
<evidence type="ECO:0000256" key="8">
    <source>
        <dbReference type="ARBA" id="ARBA00023065"/>
    </source>
</evidence>
<evidence type="ECO:0000256" key="13">
    <source>
        <dbReference type="HAMAP-Rule" id="MF_01398"/>
    </source>
</evidence>
<evidence type="ECO:0000256" key="10">
    <source>
        <dbReference type="ARBA" id="ARBA00023310"/>
    </source>
</evidence>
<comment type="function">
    <text evidence="13">Component of the F(0) channel, it forms part of the peripheral stalk, linking F(1) to F(0).</text>
</comment>
<dbReference type="NCBIfam" id="TIGR01144">
    <property type="entry name" value="ATP_synt_b"/>
    <property type="match status" value="1"/>
</dbReference>
<evidence type="ECO:0000313" key="15">
    <source>
        <dbReference type="EMBL" id="MFC4719799.1"/>
    </source>
</evidence>